<organism evidence="2 3">
    <name type="scientific">Volvox africanus</name>
    <dbReference type="NCBI Taxonomy" id="51714"/>
    <lineage>
        <taxon>Eukaryota</taxon>
        <taxon>Viridiplantae</taxon>
        <taxon>Chlorophyta</taxon>
        <taxon>core chlorophytes</taxon>
        <taxon>Chlorophyceae</taxon>
        <taxon>CS clade</taxon>
        <taxon>Chlamydomonadales</taxon>
        <taxon>Volvocaceae</taxon>
        <taxon>Volvox</taxon>
    </lineage>
</organism>
<feature type="compositionally biased region" description="Polar residues" evidence="1">
    <location>
        <begin position="102"/>
        <end position="112"/>
    </location>
</feature>
<protein>
    <submittedName>
        <fullName evidence="2">Uncharacterized protein</fullName>
    </submittedName>
</protein>
<feature type="compositionally biased region" description="Polar residues" evidence="1">
    <location>
        <begin position="528"/>
        <end position="543"/>
    </location>
</feature>
<feature type="compositionally biased region" description="Gly residues" evidence="1">
    <location>
        <begin position="442"/>
        <end position="458"/>
    </location>
</feature>
<feature type="region of interest" description="Disordered" evidence="1">
    <location>
        <begin position="767"/>
        <end position="818"/>
    </location>
</feature>
<feature type="region of interest" description="Disordered" evidence="1">
    <location>
        <begin position="48"/>
        <end position="69"/>
    </location>
</feature>
<dbReference type="EMBL" id="BNCO01000012">
    <property type="protein sequence ID" value="GIL52201.1"/>
    <property type="molecule type" value="Genomic_DNA"/>
</dbReference>
<proteinExistence type="predicted"/>
<feature type="compositionally biased region" description="Gly residues" evidence="1">
    <location>
        <begin position="379"/>
        <end position="393"/>
    </location>
</feature>
<name>A0A8J4B1K1_9CHLO</name>
<dbReference type="AlphaFoldDB" id="A0A8J4B1K1"/>
<reference evidence="2" key="1">
    <citation type="journal article" date="2021" name="Proc. Natl. Acad. Sci. U.S.A.">
        <title>Three genomes in the algal genus Volvox reveal the fate of a haploid sex-determining region after a transition to homothallism.</title>
        <authorList>
            <person name="Yamamoto K."/>
            <person name="Hamaji T."/>
            <person name="Kawai-Toyooka H."/>
            <person name="Matsuzaki R."/>
            <person name="Takahashi F."/>
            <person name="Nishimura Y."/>
            <person name="Kawachi M."/>
            <person name="Noguchi H."/>
            <person name="Minakuchi Y."/>
            <person name="Umen J.G."/>
            <person name="Toyoda A."/>
            <person name="Nozaki H."/>
        </authorList>
    </citation>
    <scope>NUCLEOTIDE SEQUENCE</scope>
    <source>
        <strain evidence="2">NIES-3780</strain>
    </source>
</reference>
<feature type="region of interest" description="Disordered" evidence="1">
    <location>
        <begin position="528"/>
        <end position="552"/>
    </location>
</feature>
<feature type="region of interest" description="Disordered" evidence="1">
    <location>
        <begin position="142"/>
        <end position="174"/>
    </location>
</feature>
<evidence type="ECO:0000256" key="1">
    <source>
        <dbReference type="SAM" id="MobiDB-lite"/>
    </source>
</evidence>
<evidence type="ECO:0000313" key="2">
    <source>
        <dbReference type="EMBL" id="GIL52201.1"/>
    </source>
</evidence>
<feature type="region of interest" description="Disordered" evidence="1">
    <location>
        <begin position="102"/>
        <end position="130"/>
    </location>
</feature>
<comment type="caution">
    <text evidence="2">The sequence shown here is derived from an EMBL/GenBank/DDBJ whole genome shotgun (WGS) entry which is preliminary data.</text>
</comment>
<feature type="compositionally biased region" description="Low complexity" evidence="1">
    <location>
        <begin position="767"/>
        <end position="779"/>
    </location>
</feature>
<gene>
    <name evidence="2" type="ORF">Vafri_7907</name>
</gene>
<keyword evidence="3" id="KW-1185">Reference proteome</keyword>
<feature type="region of interest" description="Disordered" evidence="1">
    <location>
        <begin position="367"/>
        <end position="396"/>
    </location>
</feature>
<evidence type="ECO:0000313" key="3">
    <source>
        <dbReference type="Proteomes" id="UP000747399"/>
    </source>
</evidence>
<dbReference type="Proteomes" id="UP000747399">
    <property type="component" value="Unassembled WGS sequence"/>
</dbReference>
<accession>A0A8J4B1K1</accession>
<sequence length="818" mass="82398">MVLGSCFCFPAASAKVEPFPIDSEPIGTTAATITATTSSTAGVSSIATTTRDGRSNGSHTTVGCSHWPRPSKILPLKPALKSTDGGMAAKAYVPSAVNGTTAQITDQATSRSEATRPQRPRPSQSCPGATSALHNHRLAIDSRSSANGGTNSINRANVDNGTSSLMSKQSSCMGSRIGASNGSRMHFSNVGANNPHNNSNELDTECVGREEQDYDSLAGAAMSEPGEGCGLTSDSGYNPYSDPYDDVNGDVAEESGLSRATAASTAAYAAAAVGGLQVGARTSSTAVASGGPSRSAKSNGSSWSFRVMTDLHLTPDRYGRLRLPSILMFTHRRPPRHARTEAWWTKLRGVLIDTGRSVTESLGYRSRRRVQAGDTEDGSIGGTGGGYGRGSNSGQGAIEEEDCIDCPTSEEAAEGNQLQSRLVKSQSRLQPCATAAGNCSSGSGGSAGAGGGSGGVGGSGASRKFVAVEQASSTRSKGSDVGTMMADNAATGTVAAVAGLSAATSSAGLPGAVTSRESAFELGARSFSHATGSKGNDGSSSIRPDTATRPVGDGVAAAMYPAPLPPMGSSSCSDCGNCSGRVADGHCSCSNSSCSRGNSKGGGCGRHVIYEGGGCSGGGDDAAAKSPASDCYSLAVDIFSKQLPPLGLAFTASDYDEAPPAARTPTEDVRNDSVLHIVSADDAAMANAEAADQQSPLFSPWLLHGGNATGMVPAAADSKSSVSPLYAESAAGIGLSAAAGVGIEDIPSPMSSTYLLYSTSIAGIGATPPAAAPRTSNRADGSASSRDCTAGVASLPPLPPLPLRHEPRPRTPPAGKSR</sequence>
<feature type="region of interest" description="Disordered" evidence="1">
    <location>
        <begin position="433"/>
        <end position="458"/>
    </location>
</feature>